<dbReference type="AlphaFoldDB" id="A0A328VFB3"/>
<keyword evidence="4" id="KW-0175">Coiled coil</keyword>
<reference evidence="6 7" key="1">
    <citation type="submission" date="2016-08" db="EMBL/GenBank/DDBJ databases">
        <title>Analysis of Carbohydrate Active Enzymes in Thermogemmatispora T81 Reveals Carbohydrate Degradation Ability.</title>
        <authorList>
            <person name="Tomazini A."/>
            <person name="Lal S."/>
            <person name="Stott M."/>
            <person name="Henrissat B."/>
            <person name="Polikarpov I."/>
            <person name="Sparling R."/>
            <person name="Levin D.B."/>
        </authorList>
    </citation>
    <scope>NUCLEOTIDE SEQUENCE [LARGE SCALE GENOMIC DNA]</scope>
    <source>
        <strain evidence="6 7">T81</strain>
    </source>
</reference>
<dbReference type="Pfam" id="PF13476">
    <property type="entry name" value="AAA_23"/>
    <property type="match status" value="1"/>
</dbReference>
<evidence type="ECO:0000259" key="5">
    <source>
        <dbReference type="Pfam" id="PF13476"/>
    </source>
</evidence>
<sequence length="285" mass="31647">MNQLAAILYQEWAEESEAIPATQEPPLCGQLWLPLERRPWMLLLECSVEHSGVFAGKHRFDLRPSLGEDGSQRPLIVMIGQNGSGKTALFQALLSALYGAGSLQGSLSTHSLLSRMHRPCSGPAAEQSAVSLSFQYVHSGHLVEIQVERRWRTRHGTVEEDLSLLHDGKPLEIDPAGYPVWLYEFLSPGHGHLCGEQFDALIAPRHQSKTLEGILSRLLGLDLTQRLDGDVGQLLTRQGSSEKTSSLYKRVLELRGEADSLQWQLSQLEQDLEHLQAALADHELP</sequence>
<dbReference type="InterPro" id="IPR038729">
    <property type="entry name" value="Rad50/SbcC_AAA"/>
</dbReference>
<name>A0A328VFB3_9CHLR</name>
<dbReference type="Gene3D" id="3.40.50.300">
    <property type="entry name" value="P-loop containing nucleotide triphosphate hydrolases"/>
    <property type="match status" value="1"/>
</dbReference>
<dbReference type="SUPFAM" id="SSF52540">
    <property type="entry name" value="P-loop containing nucleoside triphosphate hydrolases"/>
    <property type="match status" value="1"/>
</dbReference>
<dbReference type="GO" id="GO:0016887">
    <property type="term" value="F:ATP hydrolysis activity"/>
    <property type="evidence" value="ECO:0007669"/>
    <property type="project" value="InterPro"/>
</dbReference>
<protein>
    <recommendedName>
        <fullName evidence="3">Nuclease SbcCD subunit C</fullName>
    </recommendedName>
</protein>
<accession>A0A328VFB3</accession>
<dbReference type="EMBL" id="MCIF01000002">
    <property type="protein sequence ID" value="RAQ94004.1"/>
    <property type="molecule type" value="Genomic_DNA"/>
</dbReference>
<evidence type="ECO:0000256" key="4">
    <source>
        <dbReference type="SAM" id="Coils"/>
    </source>
</evidence>
<comment type="subunit">
    <text evidence="2">Heterodimer of SbcC and SbcD.</text>
</comment>
<proteinExistence type="inferred from homology"/>
<gene>
    <name evidence="6" type="ORF">A4R35_00570</name>
</gene>
<evidence type="ECO:0000313" key="7">
    <source>
        <dbReference type="Proteomes" id="UP000248706"/>
    </source>
</evidence>
<comment type="caution">
    <text evidence="6">The sequence shown here is derived from an EMBL/GenBank/DDBJ whole genome shotgun (WGS) entry which is preliminary data.</text>
</comment>
<keyword evidence="7" id="KW-1185">Reference proteome</keyword>
<dbReference type="PANTHER" id="PTHR32114:SF2">
    <property type="entry name" value="ABC TRANSPORTER ABCH.3"/>
    <property type="match status" value="1"/>
</dbReference>
<evidence type="ECO:0000256" key="1">
    <source>
        <dbReference type="ARBA" id="ARBA00006930"/>
    </source>
</evidence>
<dbReference type="PANTHER" id="PTHR32114">
    <property type="entry name" value="ABC TRANSPORTER ABCH.3"/>
    <property type="match status" value="1"/>
</dbReference>
<feature type="coiled-coil region" evidence="4">
    <location>
        <begin position="251"/>
        <end position="278"/>
    </location>
</feature>
<dbReference type="GO" id="GO:0006302">
    <property type="term" value="P:double-strand break repair"/>
    <property type="evidence" value="ECO:0007669"/>
    <property type="project" value="InterPro"/>
</dbReference>
<evidence type="ECO:0000313" key="6">
    <source>
        <dbReference type="EMBL" id="RAQ94004.1"/>
    </source>
</evidence>
<dbReference type="InterPro" id="IPR027417">
    <property type="entry name" value="P-loop_NTPase"/>
</dbReference>
<comment type="similarity">
    <text evidence="1">Belongs to the SMC family. SbcC subfamily.</text>
</comment>
<feature type="domain" description="Rad50/SbcC-type AAA" evidence="5">
    <location>
        <begin position="60"/>
        <end position="141"/>
    </location>
</feature>
<evidence type="ECO:0000256" key="3">
    <source>
        <dbReference type="ARBA" id="ARBA00013368"/>
    </source>
</evidence>
<dbReference type="Proteomes" id="UP000248706">
    <property type="component" value="Unassembled WGS sequence"/>
</dbReference>
<organism evidence="6 7">
    <name type="scientific">Thermogemmatispora tikiterensis</name>
    <dbReference type="NCBI Taxonomy" id="1825093"/>
    <lineage>
        <taxon>Bacteria</taxon>
        <taxon>Bacillati</taxon>
        <taxon>Chloroflexota</taxon>
        <taxon>Ktedonobacteria</taxon>
        <taxon>Thermogemmatisporales</taxon>
        <taxon>Thermogemmatisporaceae</taxon>
        <taxon>Thermogemmatispora</taxon>
    </lineage>
</organism>
<evidence type="ECO:0000256" key="2">
    <source>
        <dbReference type="ARBA" id="ARBA00011322"/>
    </source>
</evidence>